<comment type="similarity">
    <text evidence="2">Belongs to the TACO1 family.</text>
</comment>
<dbReference type="Gene3D" id="3.30.70.980">
    <property type="match status" value="2"/>
</dbReference>
<dbReference type="InterPro" id="IPR026564">
    <property type="entry name" value="Transcrip_reg_TACO1-like_dom3"/>
</dbReference>
<accession>A0AAQ3M5H3</accession>
<dbReference type="EMBL" id="CP138584">
    <property type="protein sequence ID" value="WPH01282.1"/>
    <property type="molecule type" value="Genomic_DNA"/>
</dbReference>
<dbReference type="FunFam" id="1.10.10.200:FF:000002">
    <property type="entry name" value="Probable transcriptional regulatory protein CLM62_37755"/>
    <property type="match status" value="1"/>
</dbReference>
<dbReference type="InterPro" id="IPR048300">
    <property type="entry name" value="TACO1_YebC-like_2nd/3rd_dom"/>
</dbReference>
<dbReference type="InterPro" id="IPR049083">
    <property type="entry name" value="TACO1_YebC_N"/>
</dbReference>
<organism evidence="5 6">
    <name type="scientific">Acrodontium crateriforme</name>
    <dbReference type="NCBI Taxonomy" id="150365"/>
    <lineage>
        <taxon>Eukaryota</taxon>
        <taxon>Fungi</taxon>
        <taxon>Dikarya</taxon>
        <taxon>Ascomycota</taxon>
        <taxon>Pezizomycotina</taxon>
        <taxon>Dothideomycetes</taxon>
        <taxon>Dothideomycetidae</taxon>
        <taxon>Mycosphaerellales</taxon>
        <taxon>Teratosphaeriaceae</taxon>
        <taxon>Acrodontium</taxon>
    </lineage>
</organism>
<keyword evidence="6" id="KW-1185">Reference proteome</keyword>
<dbReference type="Pfam" id="PF01709">
    <property type="entry name" value="Transcrip_reg"/>
    <property type="match status" value="1"/>
</dbReference>
<evidence type="ECO:0000259" key="3">
    <source>
        <dbReference type="Pfam" id="PF01709"/>
    </source>
</evidence>
<dbReference type="GO" id="GO:0005739">
    <property type="term" value="C:mitochondrion"/>
    <property type="evidence" value="ECO:0007669"/>
    <property type="project" value="UniProtKB-SubCell"/>
</dbReference>
<evidence type="ECO:0000313" key="5">
    <source>
        <dbReference type="EMBL" id="WPH01282.1"/>
    </source>
</evidence>
<dbReference type="AlphaFoldDB" id="A0AAQ3M5H3"/>
<name>A0AAQ3M5H3_9PEZI</name>
<dbReference type="Proteomes" id="UP001303373">
    <property type="component" value="Chromosome 5"/>
</dbReference>
<comment type="subcellular location">
    <subcellularLocation>
        <location evidence="1">Mitochondrion</location>
    </subcellularLocation>
</comment>
<evidence type="ECO:0000313" key="6">
    <source>
        <dbReference type="Proteomes" id="UP001303373"/>
    </source>
</evidence>
<evidence type="ECO:0000256" key="1">
    <source>
        <dbReference type="ARBA" id="ARBA00004173"/>
    </source>
</evidence>
<reference evidence="5 6" key="1">
    <citation type="submission" date="2023-11" db="EMBL/GenBank/DDBJ databases">
        <title>An acidophilic fungus is an integral part of prey digestion in a carnivorous sundew plant.</title>
        <authorList>
            <person name="Tsai I.J."/>
        </authorList>
    </citation>
    <scope>NUCLEOTIDE SEQUENCE [LARGE SCALE GENOMIC DNA]</scope>
    <source>
        <strain evidence="5">169a</strain>
    </source>
</reference>
<dbReference type="HAMAP" id="MF_00693">
    <property type="entry name" value="Transcrip_reg_TACO1"/>
    <property type="match status" value="1"/>
</dbReference>
<sequence length="294" mass="32042">MAPSRGLGLILQKQRISYICRQCQIRTLTSSPKSPSGHNRWSKIKHDKARVDAVKNRQRAAFSQELTLASKLGGPDTAHNPRLVDLITKAKREGMAKTSIEAAIARGQGRSLSGASLESVTIEAMMPGNVGAVIESETDNRLRTLQEVRLIIKNAGGSTTPSRYLFQKKGRVTFEAKDGVGLDEILEAALDSGAMDVDEGENGRLVVWTEPEQTQSVGDQVAKTLDLQVATSEILWEPNEETKVELAGEDEAQELATFVDLLHEEGTVQGVAMNIAQGSISSESWKELYTRLSN</sequence>
<dbReference type="SUPFAM" id="SSF75625">
    <property type="entry name" value="YebC-like"/>
    <property type="match status" value="1"/>
</dbReference>
<dbReference type="PANTHER" id="PTHR12532:SF0">
    <property type="entry name" value="TRANSLATIONAL ACTIVATOR OF CYTOCHROME C OXIDASE 1"/>
    <property type="match status" value="1"/>
</dbReference>
<dbReference type="InterPro" id="IPR029072">
    <property type="entry name" value="YebC-like"/>
</dbReference>
<dbReference type="PANTHER" id="PTHR12532">
    <property type="entry name" value="TRANSLATIONAL ACTIVATOR OF CYTOCHROME C OXIDASE 1"/>
    <property type="match status" value="1"/>
</dbReference>
<protein>
    <submittedName>
        <fullName evidence="5">Uncharacterized protein</fullName>
    </submittedName>
</protein>
<evidence type="ECO:0000256" key="2">
    <source>
        <dbReference type="ARBA" id="ARBA00008724"/>
    </source>
</evidence>
<dbReference type="InterPro" id="IPR017856">
    <property type="entry name" value="Integrase-like_N"/>
</dbReference>
<feature type="domain" description="TACO1/YebC-like N-terminal" evidence="4">
    <location>
        <begin position="39"/>
        <end position="109"/>
    </location>
</feature>
<dbReference type="InterPro" id="IPR002876">
    <property type="entry name" value="Transcrip_reg_TACO1-like"/>
</dbReference>
<dbReference type="Gene3D" id="1.10.10.200">
    <property type="match status" value="1"/>
</dbReference>
<evidence type="ECO:0000259" key="4">
    <source>
        <dbReference type="Pfam" id="PF20772"/>
    </source>
</evidence>
<proteinExistence type="inferred from homology"/>
<dbReference type="Pfam" id="PF20772">
    <property type="entry name" value="TACO1_YebC_N"/>
    <property type="match status" value="1"/>
</dbReference>
<gene>
    <name evidence="5" type="ORF">R9X50_00412000</name>
</gene>
<feature type="domain" description="TACO1/YebC-like second and third" evidence="3">
    <location>
        <begin position="117"/>
        <end position="275"/>
    </location>
</feature>